<gene>
    <name evidence="1" type="ORF">kps8_014</name>
</gene>
<dbReference type="EMBL" id="MT178275">
    <property type="protein sequence ID" value="QIW88186.1"/>
    <property type="molecule type" value="Genomic_DNA"/>
</dbReference>
<sequence length="176" mass="20256">MKKVYGMGFNDCPNKSNTPQYIRWASMIQRCYDLEALKRDPSYMDTYVCLGWLRFSTFSAWMDTCAWEGKCLDKDLSGENYYSPETCLWVSPELNKYWTGARGSGLAGANYEADRGKWKASLKMPGPGGKKRTLGRYTTEQEAHEVYMKEKIKNLSYFLTSESPEVVKRLQELIDG</sequence>
<dbReference type="SUPFAM" id="SSF54171">
    <property type="entry name" value="DNA-binding domain"/>
    <property type="match status" value="1"/>
</dbReference>
<keyword evidence="2" id="KW-1185">Reference proteome</keyword>
<organism evidence="1 2">
    <name type="scientific">Klebsiella phage KpS8</name>
    <dbReference type="NCBI Taxonomy" id="2847815"/>
    <lineage>
        <taxon>Viruses</taxon>
        <taxon>Duplodnaviria</taxon>
        <taxon>Heunggongvirae</taxon>
        <taxon>Uroviricota</taxon>
        <taxon>Caudoviricetes</taxon>
        <taxon>Vequintavirinae</taxon>
        <taxon>Mydovirus</taxon>
        <taxon>Mydovirus KpS8</taxon>
    </lineage>
</organism>
<proteinExistence type="predicted"/>
<dbReference type="GO" id="GO:0003677">
    <property type="term" value="F:DNA binding"/>
    <property type="evidence" value="ECO:0007669"/>
    <property type="project" value="InterPro"/>
</dbReference>
<dbReference type="Proteomes" id="UP000502319">
    <property type="component" value="Segment"/>
</dbReference>
<evidence type="ECO:0008006" key="3">
    <source>
        <dbReference type="Google" id="ProtNLM"/>
    </source>
</evidence>
<protein>
    <recommendedName>
        <fullName evidence="3">AP2/ERF domain-containing protein</fullName>
    </recommendedName>
</protein>
<dbReference type="InterPro" id="IPR016177">
    <property type="entry name" value="DNA-bd_dom_sf"/>
</dbReference>
<evidence type="ECO:0000313" key="2">
    <source>
        <dbReference type="Proteomes" id="UP000502319"/>
    </source>
</evidence>
<accession>A0A6H0X421</accession>
<evidence type="ECO:0000313" key="1">
    <source>
        <dbReference type="EMBL" id="QIW88186.1"/>
    </source>
</evidence>
<reference evidence="1 2" key="1">
    <citation type="submission" date="2020-03" db="EMBL/GenBank/DDBJ databases">
        <title>Complete genome sequence of Klebsiella pneumoniae phage KpS8.</title>
        <authorList>
            <person name="Denisenko E."/>
            <person name="Kislichkina A."/>
            <person name="Verevkin V."/>
            <person name="Krasilnikova V."/>
            <person name="Volozhantsev N."/>
        </authorList>
    </citation>
    <scope>NUCLEOTIDE SEQUENCE [LARGE SCALE GENOMIC DNA]</scope>
</reference>
<name>A0A6H0X421_9CAUD</name>